<dbReference type="KEGG" id="rpne:NCTC8284_00228"/>
<dbReference type="SUPFAM" id="SSF56235">
    <property type="entry name" value="N-terminal nucleophile aminohydrolases (Ntn hydrolases)"/>
    <property type="match status" value="1"/>
</dbReference>
<dbReference type="Gene3D" id="1.10.246.130">
    <property type="match status" value="1"/>
</dbReference>
<organism evidence="2 3">
    <name type="scientific">Rodentibacter pneumotropicus</name>
    <dbReference type="NCBI Taxonomy" id="758"/>
    <lineage>
        <taxon>Bacteria</taxon>
        <taxon>Pseudomonadati</taxon>
        <taxon>Pseudomonadota</taxon>
        <taxon>Gammaproteobacteria</taxon>
        <taxon>Pasteurellales</taxon>
        <taxon>Pasteurellaceae</taxon>
        <taxon>Rodentibacter</taxon>
    </lineage>
</organism>
<dbReference type="AlphaFoldDB" id="A0A3S4TSW8"/>
<dbReference type="Pfam" id="PF01019">
    <property type="entry name" value="G_glu_transpept"/>
    <property type="match status" value="1"/>
</dbReference>
<keyword evidence="2" id="KW-0012">Acyltransferase</keyword>
<evidence type="ECO:0000256" key="1">
    <source>
        <dbReference type="ARBA" id="ARBA00009381"/>
    </source>
</evidence>
<accession>A0A3S4TSW8</accession>
<gene>
    <name evidence="2" type="primary">ggt_2</name>
    <name evidence="2" type="ORF">NCTC8284_00228</name>
</gene>
<proteinExistence type="inferred from homology"/>
<dbReference type="PANTHER" id="PTHR43199">
    <property type="entry name" value="GLUTATHIONE HYDROLASE"/>
    <property type="match status" value="1"/>
</dbReference>
<evidence type="ECO:0000313" key="2">
    <source>
        <dbReference type="EMBL" id="VEH65093.1"/>
    </source>
</evidence>
<dbReference type="GO" id="GO:0103068">
    <property type="term" value="F:leukotriene C4 gamma-glutamyl transferase activity"/>
    <property type="evidence" value="ECO:0007669"/>
    <property type="project" value="UniProtKB-EC"/>
</dbReference>
<dbReference type="EMBL" id="LR134405">
    <property type="protein sequence ID" value="VEH65093.1"/>
    <property type="molecule type" value="Genomic_DNA"/>
</dbReference>
<name>A0A3S4TSW8_9PAST</name>
<dbReference type="PRINTS" id="PR01210">
    <property type="entry name" value="GGTRANSPTASE"/>
</dbReference>
<dbReference type="PANTHER" id="PTHR43199:SF1">
    <property type="entry name" value="GLUTATHIONE HYDROLASE PROENZYME"/>
    <property type="match status" value="1"/>
</dbReference>
<keyword evidence="2" id="KW-0808">Transferase</keyword>
<protein>
    <submittedName>
        <fullName evidence="2">Gamma-glutamyltranspeptidase</fullName>
        <ecNumber evidence="2">2.3.2.2</ecNumber>
    </submittedName>
</protein>
<dbReference type="Proteomes" id="UP000278733">
    <property type="component" value="Chromosome"/>
</dbReference>
<comment type="similarity">
    <text evidence="1">Belongs to the gamma-glutamyltransferase family.</text>
</comment>
<dbReference type="InterPro" id="IPR029055">
    <property type="entry name" value="Ntn_hydrolases_N"/>
</dbReference>
<dbReference type="InterPro" id="IPR051792">
    <property type="entry name" value="GGT_bact"/>
</dbReference>
<dbReference type="EC" id="2.3.2.2" evidence="2"/>
<evidence type="ECO:0000313" key="3">
    <source>
        <dbReference type="Proteomes" id="UP000278733"/>
    </source>
</evidence>
<dbReference type="InterPro" id="IPR043138">
    <property type="entry name" value="GGT_lsub"/>
</dbReference>
<sequence>MANSLKLIAKEGAKAFYEGEIAEKIVQEMKQHNGLISLEDMRNYKAIERRPIVGNYRGYKVVTMPPPSSGGIHLVQLFNMLENYPLDEFGANSAKTIHYLAESMKLAYADRSEYLGDPDFVKIPVSGLISKNYANSLIQILRKIMPVLQRKLSPVNLNPMKVIKPRTIRLWIVQVMQLLLLIH</sequence>
<reference evidence="2 3" key="1">
    <citation type="submission" date="2018-12" db="EMBL/GenBank/DDBJ databases">
        <authorList>
            <consortium name="Pathogen Informatics"/>
        </authorList>
    </citation>
    <scope>NUCLEOTIDE SEQUENCE [LARGE SCALE GENOMIC DNA]</scope>
    <source>
        <strain evidence="2 3">NCTC8284</strain>
    </source>
</reference>